<proteinExistence type="predicted"/>
<organism evidence="2 3">
    <name type="scientific">Helicobacter acinonychis (strain Sheeba)</name>
    <dbReference type="NCBI Taxonomy" id="382638"/>
    <lineage>
        <taxon>Bacteria</taxon>
        <taxon>Pseudomonadati</taxon>
        <taxon>Campylobacterota</taxon>
        <taxon>Epsilonproteobacteria</taxon>
        <taxon>Campylobacterales</taxon>
        <taxon>Helicobacteraceae</taxon>
        <taxon>Helicobacter</taxon>
    </lineage>
</organism>
<evidence type="ECO:0000313" key="2">
    <source>
        <dbReference type="EMBL" id="CAJ99949.1"/>
    </source>
</evidence>
<feature type="signal peptide" evidence="1">
    <location>
        <begin position="1"/>
        <end position="24"/>
    </location>
</feature>
<dbReference type="STRING" id="382638.Hac_1192"/>
<keyword evidence="1" id="KW-0732">Signal</keyword>
<dbReference type="Proteomes" id="UP000000775">
    <property type="component" value="Chromosome"/>
</dbReference>
<evidence type="ECO:0000256" key="1">
    <source>
        <dbReference type="SAM" id="SignalP"/>
    </source>
</evidence>
<dbReference type="HOGENOM" id="CLU_2649445_0_0_7"/>
<dbReference type="BioCyc" id="HACI382638:HAC_RS05145-MONOMER"/>
<protein>
    <submittedName>
        <fullName evidence="2">Uncharacterized protein</fullName>
    </submittedName>
</protein>
<reference evidence="2 3" key="1">
    <citation type="journal article" date="2006" name="PLoS Genet.">
        <title>Who ate whom? Adaptive Helicobacter genomic changes that accompanied a host jump from early humans to large felines.</title>
        <authorList>
            <person name="Eppinger M."/>
            <person name="Baar C."/>
            <person name="Linz B."/>
            <person name="Raddatz G."/>
            <person name="Lanz C."/>
            <person name="Keller H."/>
            <person name="Morelli G."/>
            <person name="Gressmann H."/>
            <person name="Achtman M."/>
            <person name="Schuster S.C."/>
        </authorList>
    </citation>
    <scope>NUCLEOTIDE SEQUENCE [LARGE SCALE GENOMIC DNA]</scope>
    <source>
        <strain evidence="2 3">Sheeba</strain>
    </source>
</reference>
<feature type="chain" id="PRO_5004186834" evidence="1">
    <location>
        <begin position="25"/>
        <end position="76"/>
    </location>
</feature>
<sequence>MEKWGKKALLAISLACFLANTINAEDNKPTLKDICIKAVGSCSEYSNEIYRFSAFSPFQQCVANTVAEVQKNGVGY</sequence>
<evidence type="ECO:0000313" key="3">
    <source>
        <dbReference type="Proteomes" id="UP000000775"/>
    </source>
</evidence>
<keyword evidence="3" id="KW-1185">Reference proteome</keyword>
<accession>Q17WM7</accession>
<dbReference type="KEGG" id="hac:Hac_1192"/>
<dbReference type="AlphaFoldDB" id="Q17WM7"/>
<dbReference type="EMBL" id="AM260522">
    <property type="protein sequence ID" value="CAJ99949.1"/>
    <property type="molecule type" value="Genomic_DNA"/>
</dbReference>
<name>Q17WM7_HELAH</name>
<gene>
    <name evidence="2" type="ordered locus">Hac_1192</name>
</gene>